<dbReference type="RefSeq" id="WP_164461811.1">
    <property type="nucleotide sequence ID" value="NZ_JACIJB010000001.1"/>
</dbReference>
<keyword evidence="1" id="KW-0812">Transmembrane</keyword>
<keyword evidence="1" id="KW-0472">Membrane</keyword>
<feature type="transmembrane region" description="Helical" evidence="1">
    <location>
        <begin position="21"/>
        <end position="44"/>
    </location>
</feature>
<gene>
    <name evidence="2" type="ORF">FHS65_000063</name>
</gene>
<dbReference type="EMBL" id="JACIJB010000001">
    <property type="protein sequence ID" value="MBB5659345.1"/>
    <property type="molecule type" value="Genomic_DNA"/>
</dbReference>
<proteinExistence type="predicted"/>
<dbReference type="AlphaFoldDB" id="A0A7W9A1D1"/>
<reference evidence="2 3" key="1">
    <citation type="submission" date="2020-08" db="EMBL/GenBank/DDBJ databases">
        <title>Genomic Encyclopedia of Type Strains, Phase IV (KMG-IV): sequencing the most valuable type-strain genomes for metagenomic binning, comparative biology and taxonomic classification.</title>
        <authorList>
            <person name="Goeker M."/>
        </authorList>
    </citation>
    <scope>NUCLEOTIDE SEQUENCE [LARGE SCALE GENOMIC DNA]</scope>
    <source>
        <strain evidence="2 3">DSM 24448</strain>
    </source>
</reference>
<sequence>MLKVGSQLRPRRNKRLPKTPVGWLVTCLLGLPVAVLFLGALVSLTAGASYLGYLASRATVFDTWGALNVVSTVLALIAVVGTALAVWRLRMVTALLLAALPIPATFVIEGSRCDTPASCQAMGWAALPPSAFDWQVRIRPVTDPNEARAIASSALFEAKVEDGPYLEKRFGDHWIVSTIDDDGWPGAKAVRIDTRTGRTAFVTCPGDRIQCGMERPTVSDGQRVYRNAQLGLSAVFPASLPVCTTRYDGGEPLGFHAMVRAPDIPCETLDLSREMGVEVVRWRRNGCTDLEDPSVPWRPLTPETSKLFRGQRITLGGVPALACEVREEGHISIILYASPPSGSDLGESYAAYVMTTPAHLNEDIRAFEVFLRNVSLGAAAREQAG</sequence>
<dbReference type="Proteomes" id="UP000548978">
    <property type="component" value="Unassembled WGS sequence"/>
</dbReference>
<organism evidence="2 3">
    <name type="scientific">Brevundimonas halotolerans</name>
    <dbReference type="NCBI Taxonomy" id="69670"/>
    <lineage>
        <taxon>Bacteria</taxon>
        <taxon>Pseudomonadati</taxon>
        <taxon>Pseudomonadota</taxon>
        <taxon>Alphaproteobacteria</taxon>
        <taxon>Caulobacterales</taxon>
        <taxon>Caulobacteraceae</taxon>
        <taxon>Brevundimonas</taxon>
    </lineage>
</organism>
<protein>
    <submittedName>
        <fullName evidence="2">Uncharacterized protein</fullName>
    </submittedName>
</protein>
<keyword evidence="3" id="KW-1185">Reference proteome</keyword>
<feature type="transmembrane region" description="Helical" evidence="1">
    <location>
        <begin position="64"/>
        <end position="87"/>
    </location>
</feature>
<name>A0A7W9A1D1_9CAUL</name>
<evidence type="ECO:0000313" key="3">
    <source>
        <dbReference type="Proteomes" id="UP000548978"/>
    </source>
</evidence>
<accession>A0A7W9A1D1</accession>
<evidence type="ECO:0000313" key="2">
    <source>
        <dbReference type="EMBL" id="MBB5659345.1"/>
    </source>
</evidence>
<comment type="caution">
    <text evidence="2">The sequence shown here is derived from an EMBL/GenBank/DDBJ whole genome shotgun (WGS) entry which is preliminary data.</text>
</comment>
<keyword evidence="1" id="KW-1133">Transmembrane helix</keyword>
<evidence type="ECO:0000256" key="1">
    <source>
        <dbReference type="SAM" id="Phobius"/>
    </source>
</evidence>